<keyword evidence="2" id="KW-1185">Reference proteome</keyword>
<accession>A0ABX5VVE8</accession>
<dbReference type="RefSeq" id="WP_139932253.1">
    <property type="nucleotide sequence ID" value="NZ_CP027432.2"/>
</dbReference>
<evidence type="ECO:0000313" key="1">
    <source>
        <dbReference type="EMBL" id="QDD68107.1"/>
    </source>
</evidence>
<sequence length="60" mass="6855">MTFSPFASHALEPIAINPKEFTIFKVFLSLMSPGNLKKIDGVTPLFIRYLSLFKISFFRS</sequence>
<evidence type="ECO:0000313" key="2">
    <source>
        <dbReference type="Proteomes" id="UP000298805"/>
    </source>
</evidence>
<organism evidence="1 2">
    <name type="scientific">Caminibacter pacificus</name>
    <dbReference type="NCBI Taxonomy" id="1424653"/>
    <lineage>
        <taxon>Bacteria</taxon>
        <taxon>Pseudomonadati</taxon>
        <taxon>Campylobacterota</taxon>
        <taxon>Epsilonproteobacteria</taxon>
        <taxon>Nautiliales</taxon>
        <taxon>Nautiliaceae</taxon>
        <taxon>Caminibacter</taxon>
    </lineage>
</organism>
<reference evidence="1" key="1">
    <citation type="submission" date="2019-06" db="EMBL/GenBank/DDBJ databases">
        <title>A comparative analysis of the Nautiliaceae.</title>
        <authorList>
            <person name="Grosche A."/>
            <person name="Smedile F."/>
            <person name="Vetriani C."/>
        </authorList>
    </citation>
    <scope>NUCLEOTIDE SEQUENCE</scope>
    <source>
        <strain evidence="1">TB6</strain>
    </source>
</reference>
<gene>
    <name evidence="1" type="ORF">C6V80_09660</name>
</gene>
<dbReference type="Proteomes" id="UP000298805">
    <property type="component" value="Chromosome"/>
</dbReference>
<protein>
    <submittedName>
        <fullName evidence="1">Uncharacterized protein</fullName>
    </submittedName>
</protein>
<proteinExistence type="predicted"/>
<name>A0ABX5VVE8_9BACT</name>
<dbReference type="EMBL" id="CP027432">
    <property type="protein sequence ID" value="QDD68107.1"/>
    <property type="molecule type" value="Genomic_DNA"/>
</dbReference>